<evidence type="ECO:0000313" key="4">
    <source>
        <dbReference type="EMBL" id="PWA25576.1"/>
    </source>
</evidence>
<evidence type="ECO:0000256" key="2">
    <source>
        <dbReference type="ARBA" id="ARBA00023175"/>
    </source>
</evidence>
<dbReference type="InterPro" id="IPR010994">
    <property type="entry name" value="RuvA_2-like"/>
</dbReference>
<evidence type="ECO:0000313" key="5">
    <source>
        <dbReference type="Proteomes" id="UP000245207"/>
    </source>
</evidence>
<dbReference type="Pfam" id="PF12836">
    <property type="entry name" value="HHH_3"/>
    <property type="match status" value="1"/>
</dbReference>
<organism evidence="4 5">
    <name type="scientific">Artemisia annua</name>
    <name type="common">Sweet wormwood</name>
    <dbReference type="NCBI Taxonomy" id="35608"/>
    <lineage>
        <taxon>Eukaryota</taxon>
        <taxon>Viridiplantae</taxon>
        <taxon>Streptophyta</taxon>
        <taxon>Embryophyta</taxon>
        <taxon>Tracheophyta</taxon>
        <taxon>Spermatophyta</taxon>
        <taxon>Magnoliopsida</taxon>
        <taxon>eudicotyledons</taxon>
        <taxon>Gunneridae</taxon>
        <taxon>Pentapetalae</taxon>
        <taxon>asterids</taxon>
        <taxon>campanulids</taxon>
        <taxon>Asterales</taxon>
        <taxon>Asteraceae</taxon>
        <taxon>Asteroideae</taxon>
        <taxon>Anthemideae</taxon>
        <taxon>Artemisiinae</taxon>
        <taxon>Artemisia</taxon>
    </lineage>
</organism>
<dbReference type="EMBL" id="PKPP01028595">
    <property type="protein sequence ID" value="PWA25576.1"/>
    <property type="molecule type" value="Genomic_DNA"/>
</dbReference>
<dbReference type="GO" id="GO:0005874">
    <property type="term" value="C:microtubule"/>
    <property type="evidence" value="ECO:0007669"/>
    <property type="project" value="UniProtKB-KW"/>
</dbReference>
<dbReference type="SUPFAM" id="SSF47781">
    <property type="entry name" value="RuvA domain 2-like"/>
    <property type="match status" value="1"/>
</dbReference>
<gene>
    <name evidence="4" type="ORF">CTI12_AA609210</name>
</gene>
<comment type="caution">
    <text evidence="4">The sequence shown here is derived from an EMBL/GenBank/DDBJ whole genome shotgun (WGS) entry which is preliminary data.</text>
</comment>
<evidence type="ECO:0000256" key="1">
    <source>
        <dbReference type="ARBA" id="ARBA00022701"/>
    </source>
</evidence>
<proteinExistence type="inferred from homology"/>
<sequence length="75" mass="8324">MKPLSTLAQEYINFLNTASKVELMQLKGIGEKMADYILELRDTSPLKSLNDLEKIGLSSKQAGNMFGRTAKGLFD</sequence>
<name>A0A2U1K9M6_ARTAN</name>
<dbReference type="Proteomes" id="UP000245207">
    <property type="component" value="Unassembled WGS sequence"/>
</dbReference>
<accession>A0A2U1K9M6</accession>
<dbReference type="FunFam" id="1.10.150.280:FF:000003">
    <property type="entry name" value="Kinesin-like protein KIN-10C"/>
    <property type="match status" value="1"/>
</dbReference>
<keyword evidence="1" id="KW-0493">Microtubule</keyword>
<keyword evidence="5" id="KW-1185">Reference proteome</keyword>
<comment type="similarity">
    <text evidence="3">Belongs to the TRAFAC class myosin-kinesin ATPase superfamily. Kinesin family. KIN-10 subfamily.</text>
</comment>
<dbReference type="Gene3D" id="1.10.150.280">
    <property type="entry name" value="AF1531-like domain"/>
    <property type="match status" value="1"/>
</dbReference>
<dbReference type="AlphaFoldDB" id="A0A2U1K9M6"/>
<protein>
    <submittedName>
        <fullName evidence="4">Kinesin motor domain-containing protein</fullName>
    </submittedName>
</protein>
<keyword evidence="2" id="KW-0505">Motor protein</keyword>
<reference evidence="4 5" key="1">
    <citation type="journal article" date="2018" name="Mol. Plant">
        <title>The genome of Artemisia annua provides insight into the evolution of Asteraceae family and artemisinin biosynthesis.</title>
        <authorList>
            <person name="Shen Q."/>
            <person name="Zhang L."/>
            <person name="Liao Z."/>
            <person name="Wang S."/>
            <person name="Yan T."/>
            <person name="Shi P."/>
            <person name="Liu M."/>
            <person name="Fu X."/>
            <person name="Pan Q."/>
            <person name="Wang Y."/>
            <person name="Lv Z."/>
            <person name="Lu X."/>
            <person name="Zhang F."/>
            <person name="Jiang W."/>
            <person name="Ma Y."/>
            <person name="Chen M."/>
            <person name="Hao X."/>
            <person name="Li L."/>
            <person name="Tang Y."/>
            <person name="Lv G."/>
            <person name="Zhou Y."/>
            <person name="Sun X."/>
            <person name="Brodelius P.E."/>
            <person name="Rose J.K.C."/>
            <person name="Tang K."/>
        </authorList>
    </citation>
    <scope>NUCLEOTIDE SEQUENCE [LARGE SCALE GENOMIC DNA]</scope>
    <source>
        <strain evidence="5">cv. Huhao1</strain>
        <tissue evidence="4">Leaf</tissue>
    </source>
</reference>
<dbReference type="OrthoDB" id="1724155at2759"/>
<evidence type="ECO:0000256" key="3">
    <source>
        <dbReference type="ARBA" id="ARBA00061615"/>
    </source>
</evidence>
<dbReference type="STRING" id="35608.A0A2U1K9M6"/>